<sequence length="52" mass="6201">MRQVKIFSGKSLNIEEDINNWLKNNKNYNVVDIKIFRIKDNVCSLVIYKVEN</sequence>
<evidence type="ECO:0000313" key="2">
    <source>
        <dbReference type="Proteomes" id="UP000190285"/>
    </source>
</evidence>
<protein>
    <submittedName>
        <fullName evidence="1">Uncharacterized protein</fullName>
    </submittedName>
</protein>
<dbReference type="RefSeq" id="WP_170917430.1">
    <property type="nucleotide sequence ID" value="NZ_FUZT01000007.1"/>
</dbReference>
<dbReference type="AlphaFoldDB" id="A0A1T5LK18"/>
<gene>
    <name evidence="1" type="ORF">SAMN02194393_02956</name>
</gene>
<dbReference type="EMBL" id="FUZT01000007">
    <property type="protein sequence ID" value="SKC76214.1"/>
    <property type="molecule type" value="Genomic_DNA"/>
</dbReference>
<name>A0A1T5LK18_9FIRM</name>
<dbReference type="Proteomes" id="UP000190285">
    <property type="component" value="Unassembled WGS sequence"/>
</dbReference>
<proteinExistence type="predicted"/>
<evidence type="ECO:0000313" key="1">
    <source>
        <dbReference type="EMBL" id="SKC76214.1"/>
    </source>
</evidence>
<keyword evidence="2" id="KW-1185">Reference proteome</keyword>
<reference evidence="1 2" key="1">
    <citation type="submission" date="2017-02" db="EMBL/GenBank/DDBJ databases">
        <authorList>
            <person name="Peterson S.W."/>
        </authorList>
    </citation>
    <scope>NUCLEOTIDE SEQUENCE [LARGE SCALE GENOMIC DNA]</scope>
    <source>
        <strain evidence="1 2">M1</strain>
    </source>
</reference>
<organism evidence="1 2">
    <name type="scientific">Maledivibacter halophilus</name>
    <dbReference type="NCBI Taxonomy" id="36842"/>
    <lineage>
        <taxon>Bacteria</taxon>
        <taxon>Bacillati</taxon>
        <taxon>Bacillota</taxon>
        <taxon>Clostridia</taxon>
        <taxon>Peptostreptococcales</taxon>
        <taxon>Caminicellaceae</taxon>
        <taxon>Maledivibacter</taxon>
    </lineage>
</organism>
<accession>A0A1T5LK18</accession>